<evidence type="ECO:0000256" key="5">
    <source>
        <dbReference type="ARBA" id="ARBA00022692"/>
    </source>
</evidence>
<feature type="transmembrane region" description="Helical" evidence="8">
    <location>
        <begin position="69"/>
        <end position="91"/>
    </location>
</feature>
<evidence type="ECO:0000256" key="8">
    <source>
        <dbReference type="RuleBase" id="RU363041"/>
    </source>
</evidence>
<feature type="transmembrane region" description="Helical" evidence="8">
    <location>
        <begin position="167"/>
        <end position="186"/>
    </location>
</feature>
<dbReference type="EMBL" id="SLUI01000015">
    <property type="protein sequence ID" value="TCL34521.1"/>
    <property type="molecule type" value="Genomic_DNA"/>
</dbReference>
<feature type="transmembrane region" description="Helical" evidence="8">
    <location>
        <begin position="137"/>
        <end position="155"/>
    </location>
</feature>
<accession>A0A4R1PS92</accession>
<comment type="similarity">
    <text evidence="2 8">Belongs to the 4-toluene sulfonate uptake permease (TSUP) (TC 2.A.102) family.</text>
</comment>
<feature type="transmembrane region" description="Helical" evidence="8">
    <location>
        <begin position="192"/>
        <end position="211"/>
    </location>
</feature>
<evidence type="ECO:0000313" key="10">
    <source>
        <dbReference type="Proteomes" id="UP000295063"/>
    </source>
</evidence>
<evidence type="ECO:0000256" key="1">
    <source>
        <dbReference type="ARBA" id="ARBA00004651"/>
    </source>
</evidence>
<keyword evidence="6 8" id="KW-1133">Transmembrane helix</keyword>
<keyword evidence="3" id="KW-0813">Transport</keyword>
<feature type="transmembrane region" description="Helical" evidence="8">
    <location>
        <begin position="44"/>
        <end position="63"/>
    </location>
</feature>
<comment type="subcellular location">
    <subcellularLocation>
        <location evidence="1 8">Cell membrane</location>
        <topology evidence="1 8">Multi-pass membrane protein</topology>
    </subcellularLocation>
</comment>
<gene>
    <name evidence="9" type="ORF">EV210_115113</name>
</gene>
<evidence type="ECO:0000256" key="3">
    <source>
        <dbReference type="ARBA" id="ARBA00022448"/>
    </source>
</evidence>
<reference evidence="9 10" key="1">
    <citation type="submission" date="2019-03" db="EMBL/GenBank/DDBJ databases">
        <title>Genomic Encyclopedia of Type Strains, Phase IV (KMG-IV): sequencing the most valuable type-strain genomes for metagenomic binning, comparative biology and taxonomic classification.</title>
        <authorList>
            <person name="Goeker M."/>
        </authorList>
    </citation>
    <scope>NUCLEOTIDE SEQUENCE [LARGE SCALE GENOMIC DNA]</scope>
    <source>
        <strain evidence="9 10">DSM 15969</strain>
    </source>
</reference>
<name>A0A4R1PS92_9FIRM</name>
<evidence type="ECO:0000256" key="6">
    <source>
        <dbReference type="ARBA" id="ARBA00022989"/>
    </source>
</evidence>
<evidence type="ECO:0000256" key="7">
    <source>
        <dbReference type="ARBA" id="ARBA00023136"/>
    </source>
</evidence>
<dbReference type="AlphaFoldDB" id="A0A4R1PS92"/>
<feature type="transmembrane region" description="Helical" evidence="8">
    <location>
        <begin position="223"/>
        <end position="247"/>
    </location>
</feature>
<evidence type="ECO:0000256" key="4">
    <source>
        <dbReference type="ARBA" id="ARBA00022475"/>
    </source>
</evidence>
<dbReference type="Proteomes" id="UP000295063">
    <property type="component" value="Unassembled WGS sequence"/>
</dbReference>
<dbReference type="PANTHER" id="PTHR30269:SF37">
    <property type="entry name" value="MEMBRANE TRANSPORTER PROTEIN"/>
    <property type="match status" value="1"/>
</dbReference>
<dbReference type="InterPro" id="IPR052017">
    <property type="entry name" value="TSUP"/>
</dbReference>
<protein>
    <recommendedName>
        <fullName evidence="8">Probable membrane transporter protein</fullName>
    </recommendedName>
</protein>
<keyword evidence="10" id="KW-1185">Reference proteome</keyword>
<keyword evidence="5 8" id="KW-0812">Transmembrane</keyword>
<dbReference type="GO" id="GO:0005886">
    <property type="term" value="C:plasma membrane"/>
    <property type="evidence" value="ECO:0007669"/>
    <property type="project" value="UniProtKB-SubCell"/>
</dbReference>
<keyword evidence="4 8" id="KW-1003">Cell membrane</keyword>
<evidence type="ECO:0000313" key="9">
    <source>
        <dbReference type="EMBL" id="TCL34521.1"/>
    </source>
</evidence>
<proteinExistence type="inferred from homology"/>
<comment type="caution">
    <text evidence="9">The sequence shown here is derived from an EMBL/GenBank/DDBJ whole genome shotgun (WGS) entry which is preliminary data.</text>
</comment>
<feature type="transmembrane region" description="Helical" evidence="8">
    <location>
        <begin position="98"/>
        <end position="117"/>
    </location>
</feature>
<evidence type="ECO:0000256" key="2">
    <source>
        <dbReference type="ARBA" id="ARBA00009142"/>
    </source>
</evidence>
<dbReference type="RefSeq" id="WP_165898971.1">
    <property type="nucleotide sequence ID" value="NZ_DAIMLW010000284.1"/>
</dbReference>
<dbReference type="Pfam" id="PF01925">
    <property type="entry name" value="TauE"/>
    <property type="match status" value="1"/>
</dbReference>
<dbReference type="InterPro" id="IPR002781">
    <property type="entry name" value="TM_pro_TauE-like"/>
</dbReference>
<keyword evidence="7 8" id="KW-0472">Membrane</keyword>
<feature type="transmembrane region" description="Helical" evidence="8">
    <location>
        <begin position="6"/>
        <end position="32"/>
    </location>
</feature>
<organism evidence="9 10">
    <name type="scientific">Anaerospora hongkongensis</name>
    <dbReference type="NCBI Taxonomy" id="244830"/>
    <lineage>
        <taxon>Bacteria</taxon>
        <taxon>Bacillati</taxon>
        <taxon>Bacillota</taxon>
        <taxon>Negativicutes</taxon>
        <taxon>Selenomonadales</taxon>
        <taxon>Sporomusaceae</taxon>
        <taxon>Anaerospora</taxon>
    </lineage>
</organism>
<sequence length="248" mass="26692">MITLTVIYVFVVVLFASFLQTLTGFGYALAAAPLLALAINPKDVVMLVLFTGLLVKAVMVWHTRRVGSFSNVLLMFFASIMGALPGAFVMAHISSEMLKIGIGIVLVAVTVLMYRNITVTIANHRIAQAVVGVNSGFLASTTSLNGPPVVLYYMNEAAEKETIRANLARYFVLGNSASLLLSYFWGTLNISSLTLNAAISIPALLLGFWLGEKAFTKVDGQMFRNLALGVISVSGIISLGSGLWNWLH</sequence>
<dbReference type="PANTHER" id="PTHR30269">
    <property type="entry name" value="TRANSMEMBRANE PROTEIN YFCA"/>
    <property type="match status" value="1"/>
</dbReference>